<evidence type="ECO:0000313" key="2">
    <source>
        <dbReference type="EMBL" id="WFD43946.1"/>
    </source>
</evidence>
<protein>
    <recommendedName>
        <fullName evidence="1">Yippee domain-containing protein</fullName>
    </recommendedName>
</protein>
<dbReference type="PANTHER" id="PTHR13848">
    <property type="entry name" value="PROTEIN YIPPEE-LIKE CG15309-RELATED"/>
    <property type="match status" value="1"/>
</dbReference>
<dbReference type="PROSITE" id="PS51792">
    <property type="entry name" value="YIPPEE"/>
    <property type="match status" value="1"/>
</dbReference>
<proteinExistence type="predicted"/>
<dbReference type="EMBL" id="CP118377">
    <property type="protein sequence ID" value="WFD43946.1"/>
    <property type="molecule type" value="Genomic_DNA"/>
</dbReference>
<name>A0AAF0FCX5_9BASI</name>
<dbReference type="Proteomes" id="UP001214628">
    <property type="component" value="Chromosome 3"/>
</dbReference>
<accession>A0AAF0FCX5</accession>
<dbReference type="AlphaFoldDB" id="A0AAF0FCX5"/>
<reference evidence="2" key="1">
    <citation type="submission" date="2023-02" db="EMBL/GenBank/DDBJ databases">
        <title>Mating type loci evolution in Malassezia.</title>
        <authorList>
            <person name="Coelho M.A."/>
        </authorList>
    </citation>
    <scope>NUCLEOTIDE SEQUENCE</scope>
    <source>
        <strain evidence="2">CBS 14136</strain>
    </source>
</reference>
<gene>
    <name evidence="2" type="ORF">MPSI1_002611</name>
</gene>
<organism evidence="2 3">
    <name type="scientific">Malassezia psittaci</name>
    <dbReference type="NCBI Taxonomy" id="1821823"/>
    <lineage>
        <taxon>Eukaryota</taxon>
        <taxon>Fungi</taxon>
        <taxon>Dikarya</taxon>
        <taxon>Basidiomycota</taxon>
        <taxon>Ustilaginomycotina</taxon>
        <taxon>Malasseziomycetes</taxon>
        <taxon>Malasseziales</taxon>
        <taxon>Malasseziaceae</taxon>
        <taxon>Malassezia</taxon>
    </lineage>
</organism>
<evidence type="ECO:0000313" key="3">
    <source>
        <dbReference type="Proteomes" id="UP001214628"/>
    </source>
</evidence>
<dbReference type="InterPro" id="IPR034751">
    <property type="entry name" value="Yippee"/>
</dbReference>
<dbReference type="InterPro" id="IPR039058">
    <property type="entry name" value="Yippee_fam"/>
</dbReference>
<feature type="domain" description="Yippee" evidence="1">
    <location>
        <begin position="13"/>
        <end position="99"/>
    </location>
</feature>
<evidence type="ECO:0000259" key="1">
    <source>
        <dbReference type="PROSITE" id="PS51792"/>
    </source>
</evidence>
<sequence length="99" mass="11467">MGMRQKKFLQSPFVYGCVTCKTHLTMLEAVISKEFTGQMGRAYLFDTAVNVDLGEPDDRHMRTGKHTYIGWKYDRAYVSSERYKEGKYILEVSLLDDVT</sequence>
<keyword evidence="3" id="KW-1185">Reference proteome</keyword>